<feature type="region of interest" description="Disordered" evidence="1">
    <location>
        <begin position="1"/>
        <end position="25"/>
    </location>
</feature>
<keyword evidence="3" id="KW-1185">Reference proteome</keyword>
<dbReference type="AlphaFoldDB" id="A0AAD9LC33"/>
<proteinExistence type="predicted"/>
<gene>
    <name evidence="2" type="ORF">P3T76_013337</name>
</gene>
<protein>
    <submittedName>
        <fullName evidence="2">Uncharacterized protein</fullName>
    </submittedName>
</protein>
<comment type="caution">
    <text evidence="2">The sequence shown here is derived from an EMBL/GenBank/DDBJ whole genome shotgun (WGS) entry which is preliminary data.</text>
</comment>
<dbReference type="Proteomes" id="UP001259832">
    <property type="component" value="Unassembled WGS sequence"/>
</dbReference>
<dbReference type="EMBL" id="JASMQC010000035">
    <property type="protein sequence ID" value="KAK1931148.1"/>
    <property type="molecule type" value="Genomic_DNA"/>
</dbReference>
<name>A0AAD9LC33_9STRA</name>
<sequence length="102" mass="11843">MRQTDLELGAGTPEPRIRTGTRERTHTGRALVELEVYAGLELELEQELEDELLVEPELERRLRPERRERRKGCRCCQDDCQLLFAPEAETHSVARRQPHAPV</sequence>
<evidence type="ECO:0000313" key="2">
    <source>
        <dbReference type="EMBL" id="KAK1931148.1"/>
    </source>
</evidence>
<reference evidence="2" key="1">
    <citation type="submission" date="2023-08" db="EMBL/GenBank/DDBJ databases">
        <title>Reference Genome Resource for the Citrus Pathogen Phytophthora citrophthora.</title>
        <authorList>
            <person name="Moller H."/>
            <person name="Coetzee B."/>
            <person name="Rose L.J."/>
            <person name="Van Niekerk J.M."/>
        </authorList>
    </citation>
    <scope>NUCLEOTIDE SEQUENCE</scope>
    <source>
        <strain evidence="2">STE-U-9442</strain>
    </source>
</reference>
<evidence type="ECO:0000256" key="1">
    <source>
        <dbReference type="SAM" id="MobiDB-lite"/>
    </source>
</evidence>
<accession>A0AAD9LC33</accession>
<organism evidence="2 3">
    <name type="scientific">Phytophthora citrophthora</name>
    <dbReference type="NCBI Taxonomy" id="4793"/>
    <lineage>
        <taxon>Eukaryota</taxon>
        <taxon>Sar</taxon>
        <taxon>Stramenopiles</taxon>
        <taxon>Oomycota</taxon>
        <taxon>Peronosporomycetes</taxon>
        <taxon>Peronosporales</taxon>
        <taxon>Peronosporaceae</taxon>
        <taxon>Phytophthora</taxon>
    </lineage>
</organism>
<evidence type="ECO:0000313" key="3">
    <source>
        <dbReference type="Proteomes" id="UP001259832"/>
    </source>
</evidence>
<feature type="compositionally biased region" description="Basic and acidic residues" evidence="1">
    <location>
        <begin position="15"/>
        <end position="25"/>
    </location>
</feature>